<feature type="domain" description="F420-non-reducing hydrogenase iron-sulfur subunit D" evidence="5">
    <location>
        <begin position="1"/>
        <end position="58"/>
    </location>
</feature>
<name>A0A523XKF6_UNCT6</name>
<protein>
    <submittedName>
        <fullName evidence="6">Hydrogenase iron-sulfur subunit</fullName>
    </submittedName>
</protein>
<reference evidence="6 7" key="1">
    <citation type="submission" date="2019-03" db="EMBL/GenBank/DDBJ databases">
        <title>Metabolic potential of uncultured bacteria and archaea associated with petroleum seepage in deep-sea sediments.</title>
        <authorList>
            <person name="Dong X."/>
            <person name="Hubert C."/>
        </authorList>
    </citation>
    <scope>NUCLEOTIDE SEQUENCE [LARGE SCALE GENOMIC DNA]</scope>
    <source>
        <strain evidence="6">E29_bin36</strain>
    </source>
</reference>
<evidence type="ECO:0000256" key="3">
    <source>
        <dbReference type="ARBA" id="ARBA00023004"/>
    </source>
</evidence>
<dbReference type="EMBL" id="SOIP01000395">
    <property type="protein sequence ID" value="TET79786.1"/>
    <property type="molecule type" value="Genomic_DNA"/>
</dbReference>
<evidence type="ECO:0000256" key="1">
    <source>
        <dbReference type="ARBA" id="ARBA00022723"/>
    </source>
</evidence>
<evidence type="ECO:0000313" key="6">
    <source>
        <dbReference type="EMBL" id="TET79786.1"/>
    </source>
</evidence>
<accession>A0A523XKF6</accession>
<feature type="non-terminal residue" evidence="6">
    <location>
        <position position="1"/>
    </location>
</feature>
<keyword evidence="1" id="KW-0479">Metal-binding</keyword>
<dbReference type="GO" id="GO:0046872">
    <property type="term" value="F:metal ion binding"/>
    <property type="evidence" value="ECO:0007669"/>
    <property type="project" value="UniProtKB-KW"/>
</dbReference>
<dbReference type="Proteomes" id="UP000315534">
    <property type="component" value="Unassembled WGS sequence"/>
</dbReference>
<keyword evidence="2" id="KW-0560">Oxidoreductase</keyword>
<dbReference type="GO" id="GO:0016491">
    <property type="term" value="F:oxidoreductase activity"/>
    <property type="evidence" value="ECO:0007669"/>
    <property type="project" value="UniProtKB-KW"/>
</dbReference>
<dbReference type="GO" id="GO:0051536">
    <property type="term" value="F:iron-sulfur cluster binding"/>
    <property type="evidence" value="ECO:0007669"/>
    <property type="project" value="UniProtKB-KW"/>
</dbReference>
<dbReference type="Pfam" id="PF02662">
    <property type="entry name" value="FlpD"/>
    <property type="match status" value="1"/>
</dbReference>
<evidence type="ECO:0000259" key="5">
    <source>
        <dbReference type="Pfam" id="PF02662"/>
    </source>
</evidence>
<gene>
    <name evidence="6" type="ORF">E3J38_06740</name>
</gene>
<keyword evidence="3" id="KW-0408">Iron</keyword>
<proteinExistence type="predicted"/>
<organism evidence="6 7">
    <name type="scientific">candidate division TA06 bacterium</name>
    <dbReference type="NCBI Taxonomy" id="2250710"/>
    <lineage>
        <taxon>Bacteria</taxon>
        <taxon>Bacteria division TA06</taxon>
    </lineage>
</organism>
<comment type="caution">
    <text evidence="6">The sequence shown here is derived from an EMBL/GenBank/DDBJ whole genome shotgun (WGS) entry which is preliminary data.</text>
</comment>
<dbReference type="AlphaFoldDB" id="A0A523XKF6"/>
<evidence type="ECO:0000256" key="4">
    <source>
        <dbReference type="ARBA" id="ARBA00023014"/>
    </source>
</evidence>
<keyword evidence="4" id="KW-0411">Iron-sulfur</keyword>
<evidence type="ECO:0000313" key="7">
    <source>
        <dbReference type="Proteomes" id="UP000315534"/>
    </source>
</evidence>
<dbReference type="InterPro" id="IPR003813">
    <property type="entry name" value="MvhD/FlpD"/>
</dbReference>
<sequence>HYVNANFYTRRRMVLLRGLLELTGIDPERFKLDWVSASEGRRYSSLVTDFTEKLRELGMKKEWGVRDRKSRIRHTVKPGIPT</sequence>
<evidence type="ECO:0000256" key="2">
    <source>
        <dbReference type="ARBA" id="ARBA00023002"/>
    </source>
</evidence>